<gene>
    <name evidence="1" type="ORF">MarbSA_14520</name>
</gene>
<organism evidence="1 2">
    <name type="scientific">Methanobrevibacter arboriphilus</name>
    <dbReference type="NCBI Taxonomy" id="39441"/>
    <lineage>
        <taxon>Archaea</taxon>
        <taxon>Methanobacteriati</taxon>
        <taxon>Methanobacteriota</taxon>
        <taxon>Methanomada group</taxon>
        <taxon>Methanobacteria</taxon>
        <taxon>Methanobacteriales</taxon>
        <taxon>Methanobacteriaceae</taxon>
        <taxon>Methanobrevibacter</taxon>
    </lineage>
</organism>
<proteinExistence type="predicted"/>
<accession>A0ACA8R413</accession>
<sequence>MKQEDISLVNKALKCLYDVEEYNEKIVQAISILETIKGA</sequence>
<dbReference type="EMBL" id="AP019779">
    <property type="protein sequence ID" value="BBL62412.1"/>
    <property type="molecule type" value="Genomic_DNA"/>
</dbReference>
<dbReference type="Proteomes" id="UP000825015">
    <property type="component" value="Chromosome"/>
</dbReference>
<protein>
    <submittedName>
        <fullName evidence="1">Uncharacterized protein</fullName>
    </submittedName>
</protein>
<evidence type="ECO:0000313" key="1">
    <source>
        <dbReference type="EMBL" id="BBL62412.1"/>
    </source>
</evidence>
<evidence type="ECO:0000313" key="2">
    <source>
        <dbReference type="Proteomes" id="UP000825015"/>
    </source>
</evidence>
<keyword evidence="2" id="KW-1185">Reference proteome</keyword>
<reference evidence="1" key="1">
    <citation type="submission" date="2019-06" db="EMBL/GenBank/DDBJ databases">
        <title>Complete genome sequence of Methanobrevibacter arboriphilus strain SA.</title>
        <authorList>
            <person name="Asakawa S."/>
        </authorList>
    </citation>
    <scope>NUCLEOTIDE SEQUENCE</scope>
    <source>
        <strain evidence="1">SA</strain>
    </source>
</reference>
<name>A0ACA8R413_METAZ</name>